<dbReference type="STRING" id="568069.A0A1J1IB59"/>
<evidence type="ECO:0000256" key="4">
    <source>
        <dbReference type="SAM" id="MobiDB-lite"/>
    </source>
</evidence>
<evidence type="ECO:0000313" key="5">
    <source>
        <dbReference type="EMBL" id="CRK97527.1"/>
    </source>
</evidence>
<name>A0A1J1IB59_9DIPT</name>
<accession>A0A1J1IB59</accession>
<evidence type="ECO:0000256" key="1">
    <source>
        <dbReference type="ARBA" id="ARBA00004123"/>
    </source>
</evidence>
<dbReference type="Pfam" id="PF09751">
    <property type="entry name" value="Es2"/>
    <property type="match status" value="1"/>
</dbReference>
<feature type="region of interest" description="Disordered" evidence="4">
    <location>
        <begin position="99"/>
        <end position="143"/>
    </location>
</feature>
<dbReference type="PANTHER" id="PTHR12940">
    <property type="entry name" value="ES-2 PROTEIN - RELATED"/>
    <property type="match status" value="1"/>
</dbReference>
<evidence type="ECO:0000256" key="2">
    <source>
        <dbReference type="ARBA" id="ARBA00009072"/>
    </source>
</evidence>
<dbReference type="InterPro" id="IPR019148">
    <property type="entry name" value="Nuclear_protein_DGCR14_ESS-2"/>
</dbReference>
<evidence type="ECO:0000256" key="3">
    <source>
        <dbReference type="ARBA" id="ARBA00023242"/>
    </source>
</evidence>
<comment type="subcellular location">
    <subcellularLocation>
        <location evidence="1">Nucleus</location>
    </subcellularLocation>
</comment>
<feature type="compositionally biased region" description="Low complexity" evidence="4">
    <location>
        <begin position="125"/>
        <end position="139"/>
    </location>
</feature>
<dbReference type="OrthoDB" id="19679at2759"/>
<dbReference type="GO" id="GO:0071013">
    <property type="term" value="C:catalytic step 2 spliceosome"/>
    <property type="evidence" value="ECO:0007669"/>
    <property type="project" value="TreeGrafter"/>
</dbReference>
<protein>
    <submittedName>
        <fullName evidence="5">CLUMA_CG010916, isoform A</fullName>
    </submittedName>
</protein>
<reference evidence="5 6" key="1">
    <citation type="submission" date="2015-04" db="EMBL/GenBank/DDBJ databases">
        <authorList>
            <person name="Syromyatnikov M.Y."/>
            <person name="Popov V.N."/>
        </authorList>
    </citation>
    <scope>NUCLEOTIDE SEQUENCE [LARGE SCALE GENOMIC DNA]</scope>
</reference>
<keyword evidence="3" id="KW-0539">Nucleus</keyword>
<comment type="similarity">
    <text evidence="2">Belongs to the ESS2 family.</text>
</comment>
<dbReference type="AlphaFoldDB" id="A0A1J1IB59"/>
<feature type="region of interest" description="Disordered" evidence="4">
    <location>
        <begin position="412"/>
        <end position="488"/>
    </location>
</feature>
<organism evidence="5 6">
    <name type="scientific">Clunio marinus</name>
    <dbReference type="NCBI Taxonomy" id="568069"/>
    <lineage>
        <taxon>Eukaryota</taxon>
        <taxon>Metazoa</taxon>
        <taxon>Ecdysozoa</taxon>
        <taxon>Arthropoda</taxon>
        <taxon>Hexapoda</taxon>
        <taxon>Insecta</taxon>
        <taxon>Pterygota</taxon>
        <taxon>Neoptera</taxon>
        <taxon>Endopterygota</taxon>
        <taxon>Diptera</taxon>
        <taxon>Nematocera</taxon>
        <taxon>Chironomoidea</taxon>
        <taxon>Chironomidae</taxon>
        <taxon>Clunio</taxon>
    </lineage>
</organism>
<feature type="compositionally biased region" description="Polar residues" evidence="4">
    <location>
        <begin position="453"/>
        <end position="470"/>
    </location>
</feature>
<feature type="compositionally biased region" description="Polar residues" evidence="4">
    <location>
        <begin position="102"/>
        <end position="122"/>
    </location>
</feature>
<dbReference type="PANTHER" id="PTHR12940:SF0">
    <property type="entry name" value="SPLICING FACTOR ESS-2 HOMOLOG"/>
    <property type="match status" value="1"/>
</dbReference>
<sequence>MEKKDTNLDKPGGMALVAIKTQNKAIQEFKKPTVPIKKKNKQIILSEESYLKELGKIIQRDFFPDLEKLKAQNEYLDAIASNDVVKLRAIFTKYSSKRRPTFNETPSSFESPLTEPSQTPATIASVRSNESSKTTSSRKSISDNHSLDSFFDKYTSEDNQSFEEIIEAADEKLKQRFAILYDAEEQSSELLKASLALPNIENQFGAIELPNKLDTWTYKNKNYIMYIPDGVDFTQEEKIEMAKRKQEISHNNTRLAVNPFNESQNKETIHELAKNQSRGNAEKIGVDGKIMEEASPQIRGFGFVKSPSPCPSMIDSSPLMTWGEIEGTPFRLDASDTPIRTTSFGGPSFRIAETSKRENLALQLAENVSEKHRAKKSKAIEAAKRNMCATPHVRNSLDRLASLSPAAKRLSSVRLGRESWATPSPRSNRFFITPKRSKNTPLVRTPVREQQRSTETPSKDSSYSESTLTDNLLDIPSSSKRPKAADFF</sequence>
<gene>
    <name evidence="5" type="ORF">CLUMA_CG010916</name>
</gene>
<dbReference type="Proteomes" id="UP000183832">
    <property type="component" value="Unassembled WGS sequence"/>
</dbReference>
<keyword evidence="6" id="KW-1185">Reference proteome</keyword>
<dbReference type="EMBL" id="CVRI01000047">
    <property type="protein sequence ID" value="CRK97527.1"/>
    <property type="molecule type" value="Genomic_DNA"/>
</dbReference>
<proteinExistence type="inferred from homology"/>
<evidence type="ECO:0000313" key="6">
    <source>
        <dbReference type="Proteomes" id="UP000183832"/>
    </source>
</evidence>